<evidence type="ECO:0000313" key="2">
    <source>
        <dbReference type="EMBL" id="KAH7565887.1"/>
    </source>
</evidence>
<name>A0ABQ8HNP4_9ROSI</name>
<feature type="transmembrane region" description="Helical" evidence="1">
    <location>
        <begin position="97"/>
        <end position="124"/>
    </location>
</feature>
<evidence type="ECO:0000256" key="1">
    <source>
        <dbReference type="SAM" id="Phobius"/>
    </source>
</evidence>
<keyword evidence="3" id="KW-1185">Reference proteome</keyword>
<dbReference type="PANTHER" id="PTHR33825">
    <property type="entry name" value="CHITINASE-LIKE PROTEIN"/>
    <property type="match status" value="1"/>
</dbReference>
<keyword evidence="1" id="KW-1133">Transmembrane helix</keyword>
<organism evidence="2 3">
    <name type="scientific">Xanthoceras sorbifolium</name>
    <dbReference type="NCBI Taxonomy" id="99658"/>
    <lineage>
        <taxon>Eukaryota</taxon>
        <taxon>Viridiplantae</taxon>
        <taxon>Streptophyta</taxon>
        <taxon>Embryophyta</taxon>
        <taxon>Tracheophyta</taxon>
        <taxon>Spermatophyta</taxon>
        <taxon>Magnoliopsida</taxon>
        <taxon>eudicotyledons</taxon>
        <taxon>Gunneridae</taxon>
        <taxon>Pentapetalae</taxon>
        <taxon>rosids</taxon>
        <taxon>malvids</taxon>
        <taxon>Sapindales</taxon>
        <taxon>Sapindaceae</taxon>
        <taxon>Xanthoceroideae</taxon>
        <taxon>Xanthoceras</taxon>
    </lineage>
</organism>
<evidence type="ECO:0008006" key="4">
    <source>
        <dbReference type="Google" id="ProtNLM"/>
    </source>
</evidence>
<dbReference type="EMBL" id="JAFEMO010000008">
    <property type="protein sequence ID" value="KAH7565887.1"/>
    <property type="molecule type" value="Genomic_DNA"/>
</dbReference>
<comment type="caution">
    <text evidence="2">The sequence shown here is derived from an EMBL/GenBank/DDBJ whole genome shotgun (WGS) entry which is preliminary data.</text>
</comment>
<reference evidence="2 3" key="1">
    <citation type="submission" date="2021-02" db="EMBL/GenBank/DDBJ databases">
        <title>Plant Genome Project.</title>
        <authorList>
            <person name="Zhang R.-G."/>
        </authorList>
    </citation>
    <scope>NUCLEOTIDE SEQUENCE [LARGE SCALE GENOMIC DNA]</scope>
    <source>
        <tissue evidence="2">Leaves</tissue>
    </source>
</reference>
<dbReference type="PANTHER" id="PTHR33825:SF5">
    <property type="entry name" value="TRANSMEMBRANE PROTEIN"/>
    <property type="match status" value="1"/>
</dbReference>
<gene>
    <name evidence="2" type="ORF">JRO89_XS08G0031400</name>
</gene>
<protein>
    <recommendedName>
        <fullName evidence="4">Transmembrane protein</fullName>
    </recommendedName>
</protein>
<evidence type="ECO:0000313" key="3">
    <source>
        <dbReference type="Proteomes" id="UP000827721"/>
    </source>
</evidence>
<dbReference type="Proteomes" id="UP000827721">
    <property type="component" value="Unassembled WGS sequence"/>
</dbReference>
<accession>A0ABQ8HNP4</accession>
<proteinExistence type="predicted"/>
<keyword evidence="1" id="KW-0472">Membrane</keyword>
<keyword evidence="1" id="KW-0812">Transmembrane</keyword>
<sequence>MLSTVKFPGSSPAKIPGTGPDHGKFTFAFSKSRGCSLLLRRRPLDLMLSAPVRRLTASVSAQPEYASEPSTSSQYTSSVGSSPLQLSQWNLTQRHVLMLNVIACAAAVSATWLFFSAIPTLLAFKRAAESLEKLMDVTREELPDTMAAVRLSGMEISDLTMELSDLGQEITQGVRSSTRAVRLAEERLRGLTNMAPPASVQEVASRKTDGGGPMLARTARGIKEGVVKGRMVFQMFFTLTRFSKMALNYFASRAKTAKK</sequence>